<dbReference type="VEuPathDB" id="GiardiaDB:QR46_0211"/>
<dbReference type="FunFam" id="3.40.50.300:FF:000973">
    <property type="entry name" value="Multidrug resistance-associated protein 4"/>
    <property type="match status" value="1"/>
</dbReference>
<dbReference type="EMBL" id="AHHH01000003">
    <property type="protein sequence ID" value="ESU45644.1"/>
    <property type="molecule type" value="Genomic_DNA"/>
</dbReference>
<evidence type="ECO:0000256" key="2">
    <source>
        <dbReference type="ARBA" id="ARBA00009726"/>
    </source>
</evidence>
<evidence type="ECO:0000259" key="12">
    <source>
        <dbReference type="PROSITE" id="PS50929"/>
    </source>
</evidence>
<dbReference type="PANTHER" id="PTHR24223">
    <property type="entry name" value="ATP-BINDING CASSETTE SUB-FAMILY C"/>
    <property type="match status" value="1"/>
</dbReference>
<feature type="transmembrane region" description="Helical" evidence="10">
    <location>
        <begin position="1213"/>
        <end position="1236"/>
    </location>
</feature>
<feature type="domain" description="ABC transporter" evidence="11">
    <location>
        <begin position="703"/>
        <end position="931"/>
    </location>
</feature>
<keyword evidence="3" id="KW-0813">Transport</keyword>
<evidence type="ECO:0000256" key="5">
    <source>
        <dbReference type="ARBA" id="ARBA00022737"/>
    </source>
</evidence>
<dbReference type="GO" id="GO:0016887">
    <property type="term" value="F:ATP hydrolysis activity"/>
    <property type="evidence" value="ECO:0007669"/>
    <property type="project" value="InterPro"/>
</dbReference>
<evidence type="ECO:0000256" key="6">
    <source>
        <dbReference type="ARBA" id="ARBA00022741"/>
    </source>
</evidence>
<dbReference type="Pfam" id="PF00005">
    <property type="entry name" value="ABC_tran"/>
    <property type="match status" value="2"/>
</dbReference>
<dbReference type="PROSITE" id="PS50929">
    <property type="entry name" value="ABC_TM1F"/>
    <property type="match status" value="2"/>
</dbReference>
<feature type="domain" description="ABC transmembrane type-1" evidence="12">
    <location>
        <begin position="150"/>
        <end position="444"/>
    </location>
</feature>
<protein>
    <submittedName>
        <fullName evidence="13">ABC-type multidrug/protein/lipid transport system, ATPase component</fullName>
    </submittedName>
</protein>
<feature type="domain" description="ABC transporter" evidence="11">
    <location>
        <begin position="1308"/>
        <end position="1558"/>
    </location>
</feature>
<dbReference type="InterPro" id="IPR003593">
    <property type="entry name" value="AAA+_ATPase"/>
</dbReference>
<dbReference type="InterPro" id="IPR050173">
    <property type="entry name" value="ABC_transporter_C-like"/>
</dbReference>
<dbReference type="VEuPathDB" id="GiardiaDB:GL50581_3254"/>
<feature type="transmembrane region" description="Helical" evidence="10">
    <location>
        <begin position="141"/>
        <end position="161"/>
    </location>
</feature>
<dbReference type="Proteomes" id="UP000018040">
    <property type="component" value="Unassembled WGS sequence"/>
</dbReference>
<feature type="transmembrane region" description="Helical" evidence="10">
    <location>
        <begin position="202"/>
        <end position="222"/>
    </location>
</feature>
<dbReference type="FunFam" id="3.40.50.300:FF:002452">
    <property type="entry name" value="ABC-type metal ion transporter"/>
    <property type="match status" value="1"/>
</dbReference>
<keyword evidence="9 10" id="KW-0472">Membrane</keyword>
<feature type="transmembrane region" description="Helical" evidence="10">
    <location>
        <begin position="276"/>
        <end position="298"/>
    </location>
</feature>
<dbReference type="VEuPathDB" id="GiardiaDB:DHA2_17132"/>
<dbReference type="InterPro" id="IPR003439">
    <property type="entry name" value="ABC_transporter-like_ATP-bd"/>
</dbReference>
<dbReference type="Pfam" id="PF00664">
    <property type="entry name" value="ABC_membrane"/>
    <property type="match status" value="2"/>
</dbReference>
<dbReference type="InterPro" id="IPR017871">
    <property type="entry name" value="ABC_transporter-like_CS"/>
</dbReference>
<dbReference type="OrthoDB" id="6500128at2759"/>
<reference evidence="13 14" key="2">
    <citation type="journal article" date="2013" name="Genome Biol. Evol.">
        <title>Genome sequencing of Giardia lamblia genotypes A2 and B isolates (DH and GS) and comparative analysis with the genomes of genotypes A1 and E (WB and Pig).</title>
        <authorList>
            <person name="Adam R.D."/>
            <person name="Dahlstrom E.W."/>
            <person name="Martens C.A."/>
            <person name="Bruno D.P."/>
            <person name="Barbian K.D."/>
            <person name="Ricklefs S.M."/>
            <person name="Hernandez M.M."/>
            <person name="Narla N.P."/>
            <person name="Patel R.B."/>
            <person name="Porcella S.F."/>
            <person name="Nash T.E."/>
        </authorList>
    </citation>
    <scope>NUCLEOTIDE SEQUENCE [LARGE SCALE GENOMIC DNA]</scope>
    <source>
        <strain evidence="13 14">GS</strain>
    </source>
</reference>
<dbReference type="VEuPathDB" id="GiardiaDB:GL50803_0017132"/>
<dbReference type="InterPro" id="IPR044726">
    <property type="entry name" value="ABCC_6TM_D2"/>
</dbReference>
<dbReference type="GO" id="GO:0005524">
    <property type="term" value="F:ATP binding"/>
    <property type="evidence" value="ECO:0007669"/>
    <property type="project" value="UniProtKB-KW"/>
</dbReference>
<keyword evidence="8 10" id="KW-1133">Transmembrane helix</keyword>
<dbReference type="SUPFAM" id="SSF90123">
    <property type="entry name" value="ABC transporter transmembrane region"/>
    <property type="match status" value="2"/>
</dbReference>
<feature type="transmembrane region" description="Helical" evidence="10">
    <location>
        <begin position="1128"/>
        <end position="1149"/>
    </location>
</feature>
<evidence type="ECO:0000256" key="4">
    <source>
        <dbReference type="ARBA" id="ARBA00022692"/>
    </source>
</evidence>
<organism evidence="13 14">
    <name type="scientific">Giardia intestinalis</name>
    <name type="common">Giardia lamblia</name>
    <dbReference type="NCBI Taxonomy" id="5741"/>
    <lineage>
        <taxon>Eukaryota</taxon>
        <taxon>Metamonada</taxon>
        <taxon>Diplomonadida</taxon>
        <taxon>Hexamitidae</taxon>
        <taxon>Giardiinae</taxon>
        <taxon>Giardia</taxon>
    </lineage>
</organism>
<dbReference type="PROSITE" id="PS00211">
    <property type="entry name" value="ABC_TRANSPORTER_1"/>
    <property type="match status" value="2"/>
</dbReference>
<comment type="similarity">
    <text evidence="2">Belongs to the ABC transporter superfamily. ABCC family. Conjugate transporter (TC 3.A.1.208) subfamily.</text>
</comment>
<feature type="transmembrane region" description="Helical" evidence="10">
    <location>
        <begin position="981"/>
        <end position="1005"/>
    </location>
</feature>
<evidence type="ECO:0000256" key="10">
    <source>
        <dbReference type="SAM" id="Phobius"/>
    </source>
</evidence>
<gene>
    <name evidence="13" type="ORF">GSB_17132</name>
</gene>
<dbReference type="GO" id="GO:0140359">
    <property type="term" value="F:ABC-type transporter activity"/>
    <property type="evidence" value="ECO:0007669"/>
    <property type="project" value="InterPro"/>
</dbReference>
<dbReference type="SMART" id="SM00382">
    <property type="entry name" value="AAA"/>
    <property type="match status" value="2"/>
</dbReference>
<dbReference type="Gene3D" id="1.20.1560.10">
    <property type="entry name" value="ABC transporter type 1, transmembrane domain"/>
    <property type="match status" value="2"/>
</dbReference>
<evidence type="ECO:0000256" key="7">
    <source>
        <dbReference type="ARBA" id="ARBA00022840"/>
    </source>
</evidence>
<evidence type="ECO:0000256" key="1">
    <source>
        <dbReference type="ARBA" id="ARBA00004141"/>
    </source>
</evidence>
<comment type="caution">
    <text evidence="13">The sequence shown here is derived from an EMBL/GenBank/DDBJ whole genome shotgun (WGS) entry which is preliminary data.</text>
</comment>
<dbReference type="PANTHER" id="PTHR24223:SF456">
    <property type="entry name" value="MULTIDRUG RESISTANCE-ASSOCIATED PROTEIN LETHAL(2)03659"/>
    <property type="match status" value="1"/>
</dbReference>
<evidence type="ECO:0000313" key="13">
    <source>
        <dbReference type="EMBL" id="ESU45644.1"/>
    </source>
</evidence>
<dbReference type="InterPro" id="IPR027417">
    <property type="entry name" value="P-loop_NTPase"/>
</dbReference>
<feature type="transmembrane region" description="Helical" evidence="10">
    <location>
        <begin position="304"/>
        <end position="323"/>
    </location>
</feature>
<evidence type="ECO:0000256" key="8">
    <source>
        <dbReference type="ARBA" id="ARBA00022989"/>
    </source>
</evidence>
<reference evidence="14" key="1">
    <citation type="submission" date="2012-02" db="EMBL/GenBank/DDBJ databases">
        <title>Genome sequencing of Giardia lamblia Genotypes A2 and B isolates (DH and GS) and comparative analysis with the genomes of Genotypes A1 and E (WB and Pig).</title>
        <authorList>
            <person name="Adam R."/>
            <person name="Dahlstrom E."/>
            <person name="Martens C."/>
            <person name="Bruno D."/>
            <person name="Barbian K."/>
            <person name="Porcella S.F."/>
            <person name="Nash T."/>
        </authorList>
    </citation>
    <scope>NUCLEOTIDE SEQUENCE</scope>
    <source>
        <strain evidence="14">GS</strain>
    </source>
</reference>
<dbReference type="CDD" id="cd03244">
    <property type="entry name" value="ABCC_MRP_domain2"/>
    <property type="match status" value="1"/>
</dbReference>
<evidence type="ECO:0000313" key="14">
    <source>
        <dbReference type="Proteomes" id="UP000018040"/>
    </source>
</evidence>
<evidence type="ECO:0000259" key="11">
    <source>
        <dbReference type="PROSITE" id="PS50893"/>
    </source>
</evidence>
<dbReference type="CDD" id="cd18580">
    <property type="entry name" value="ABC_6TM_ABCC_D2"/>
    <property type="match status" value="1"/>
</dbReference>
<dbReference type="InterPro" id="IPR036640">
    <property type="entry name" value="ABC1_TM_sf"/>
</dbReference>
<dbReference type="InterPro" id="IPR011527">
    <property type="entry name" value="ABC1_TM_dom"/>
</dbReference>
<dbReference type="PROSITE" id="PS50893">
    <property type="entry name" value="ABC_TRANSPORTER_2"/>
    <property type="match status" value="2"/>
</dbReference>
<dbReference type="CDD" id="cd03250">
    <property type="entry name" value="ABCC_MRP_domain1"/>
    <property type="match status" value="1"/>
</dbReference>
<dbReference type="Gene3D" id="3.40.50.300">
    <property type="entry name" value="P-loop containing nucleotide triphosphate hydrolases"/>
    <property type="match status" value="2"/>
</dbReference>
<proteinExistence type="inferred from homology"/>
<feature type="transmembrane region" description="Helical" evidence="10">
    <location>
        <begin position="386"/>
        <end position="410"/>
    </location>
</feature>
<dbReference type="GO" id="GO:0016020">
    <property type="term" value="C:membrane"/>
    <property type="evidence" value="ECO:0007669"/>
    <property type="project" value="UniProtKB-SubCell"/>
</dbReference>
<comment type="subcellular location">
    <subcellularLocation>
        <location evidence="1">Membrane</location>
        <topology evidence="1">Multi-pass membrane protein</topology>
    </subcellularLocation>
</comment>
<keyword evidence="7" id="KW-0067">ATP-binding</keyword>
<feature type="domain" description="ABC transmembrane type-1" evidence="12">
    <location>
        <begin position="995"/>
        <end position="1269"/>
    </location>
</feature>
<dbReference type="SUPFAM" id="SSF52540">
    <property type="entry name" value="P-loop containing nucleoside triphosphate hydrolases"/>
    <property type="match status" value="2"/>
</dbReference>
<name>V6U4C4_GIAIN</name>
<evidence type="ECO:0000256" key="9">
    <source>
        <dbReference type="ARBA" id="ARBA00023136"/>
    </source>
</evidence>
<sequence length="1577" mass="176747">MWSRVKAPCFSIATVLKYFCVSMPSTRNQRIRMPRAQEFPPPPADAYQFTTIETKKPLHEYFPRCLYYTYHWLSPIIKLIKRQGAIYPRDVYILPRHMRVSESSKRLVDAWNRTVTRDAALGKKRMSSLISICIRAYKGSMLVIFCLIPIYSFLGLVPSIALNNMTAILAEQNIRKISLDYLLITGQQATVTYLMGQLFAKAIPWILLVFLSQIFLAFLLNISMLKNFEVNSMASQALSDLLYRKILTLSELSRSSSISGSIINFIFTDTSKITDFLVFIPMFTGVPFRLIYSIVILTTTINPLTIVGIIGGLLTSPLLIFFIRRQLWFTKHYMCYKDLRIKRATEVLMGIRVIKYFSMERLQAIRLHNARDRELSHLIKMKINSAYIVIVTSTTGPLMLILVLTTLALTGYLDNATAYSAALVINTLSMIFNQLPQLLSKLFESLISSDRLIAFFNLPNKDGQTFCLKTLDECRSRPKDCELHLQDQGLSNDGDIILATVGHPSYSWGTTRHLSLPIILDPLFKQTQDTIKKFTRQLPALTGQLSRALATLDKDPACSMLPCSKLCTTQHALVTNQSISNEQDSSSILSSSANNNLESCNNDPQDTCMQDAVIYSQSVSIHEWYALHKPVTTSCTYLDQWCKDCDIIPFSTIDQISSYKETSYLPLQEDTPLTVVKKLYSHCAIMTFFLTDPKFESHRTSFKVARDILTTKESLPNVINDLELKVKRGSLVGIHGRVGSGKSSLLLALLGELANTSPEKHYRICCTASMAYCPQLPTIFSGTLKSNILFFKDYDEDRLNHIIKICALETDLNSMAHGLDTEIGERGITLSGGQKARIALARAVYSNADIYLLDDPLSAVDAHVGNTLWNDCILNYLVREQHKTVIIVSHQIHFFSDCDDIYEMSNGHLVRMTLDEMRNQNLISVSSTLADAGSLGSVAVRSSLQLEADEATQSVPQKAVRLIVDEKHAAIGRVQLGVYRAWIKAAGCGIFWVYIVLTLFGNGVLQYLGLYINHWSSDQYGFSPAGYIVLYIAISILYILLVFLEQIAFIRGSINATRTLHNKMVDAILGTRLIFFETNPLGRILNRLSRDTDQCDSAIPSSIVALSNDLLYLFVNLFVIMLLSWPTIIFIIPLGVLYVFIFNTFRLIAPQLKRITPILSSPIFALVQDSLTALPSIRCYGNEDHLMELNRLNLTRSYSADWLMRVMNRWLSFRVNIIMGVFASLVSISVVIIAPIGNSAHYTGLVLMNSFTLINRLVMLAFSINSLESSMSSAERVLEYSKLKAEEDGITYPSLSTQNADPAKTVTVSSLSLRYRRDLDLVLRNVSFSARCGERIGVVGRTGAGKSSITAAMFRLVEPEQGSRMIINNVDLLSVPLYDARAQLAIIPQDPFLFSGTIRTCLCSYSQMAAEGITPKDMPPGLEKIPDEKLWRVLEQVRMREYFEKQPGGLDAKIAANGDNLSAGQRQLVCVARALLRDAPVVILDEATAQVDRENDAIIQSTIRTVLADRVVIAIAHRINTIIDFDRIIVMDAGEVKEFDTPKALLSNPESLFSRLVARCEDAEDLYQTVHASGSQD</sequence>
<keyword evidence="6" id="KW-0547">Nucleotide-binding</keyword>
<accession>V6U4C4</accession>
<feature type="transmembrane region" description="Helical" evidence="10">
    <location>
        <begin position="1025"/>
        <end position="1044"/>
    </location>
</feature>
<keyword evidence="5" id="KW-0677">Repeat</keyword>
<dbReference type="FunFam" id="1.20.1560.10:FF:000013">
    <property type="entry name" value="ABC transporter C family member 2"/>
    <property type="match status" value="1"/>
</dbReference>
<evidence type="ECO:0000256" key="3">
    <source>
        <dbReference type="ARBA" id="ARBA00022448"/>
    </source>
</evidence>
<keyword evidence="4 10" id="KW-0812">Transmembrane</keyword>